<evidence type="ECO:0000313" key="1">
    <source>
        <dbReference type="EMBL" id="AFZ70025.1"/>
    </source>
</evidence>
<sequence>MTLNKIAEKLGYNYIAEISSIKIYVNSNYKSSYIVFQNDYPMMYLSKINDKYILINNFFDLENGREYEGKILSSKSFDEIGYIKFYQTKDKKLIITKIEGNIEYTWNLIDLHTPLKIDPIKPFAEILSEIKPKIIGLIDLYTDPLSLIVFNSQSFYYPPLIYGYYNHDFLNKLYKGLSLGISYNNQPLNYSFAKAEEITNVKTIIKKIIYIGF</sequence>
<reference evidence="2" key="1">
    <citation type="submission" date="2012-03" db="EMBL/GenBank/DDBJ databases">
        <title>Complete genome of Caldisphaera lagunensis DSM 15908.</title>
        <authorList>
            <person name="Lucas S."/>
            <person name="Copeland A."/>
            <person name="Lapidus A."/>
            <person name="Glavina del Rio T."/>
            <person name="Dalin E."/>
            <person name="Tice H."/>
            <person name="Bruce D."/>
            <person name="Goodwin L."/>
            <person name="Pitluck S."/>
            <person name="Peters L."/>
            <person name="Mikhailova N."/>
            <person name="Teshima H."/>
            <person name="Kyrpides N."/>
            <person name="Mavromatis K."/>
            <person name="Ivanova N."/>
            <person name="Brettin T."/>
            <person name="Detter J.C."/>
            <person name="Han C."/>
            <person name="Larimer F."/>
            <person name="Land M."/>
            <person name="Hauser L."/>
            <person name="Markowitz V."/>
            <person name="Cheng J.-F."/>
            <person name="Hugenholtz P."/>
            <person name="Woyke T."/>
            <person name="Wu D."/>
            <person name="Spring S."/>
            <person name="Schroeder M."/>
            <person name="Brambilla E."/>
            <person name="Klenk H.-P."/>
            <person name="Eisen J.A."/>
        </authorList>
    </citation>
    <scope>NUCLEOTIDE SEQUENCE [LARGE SCALE GENOMIC DNA]</scope>
    <source>
        <strain evidence="2">DSM 15908 / JCM 11604 / IC-154</strain>
    </source>
</reference>
<proteinExistence type="predicted"/>
<organism evidence="1 2">
    <name type="scientific">Caldisphaera lagunensis (strain DSM 15908 / JCM 11604 / ANMR 0165 / IC-154)</name>
    <dbReference type="NCBI Taxonomy" id="1056495"/>
    <lineage>
        <taxon>Archaea</taxon>
        <taxon>Thermoproteota</taxon>
        <taxon>Thermoprotei</taxon>
        <taxon>Acidilobales</taxon>
        <taxon>Caldisphaeraceae</taxon>
        <taxon>Caldisphaera</taxon>
    </lineage>
</organism>
<dbReference type="GeneID" id="14211503"/>
<accession>L0AAF7</accession>
<gene>
    <name evidence="1" type="ordered locus">Calag_0243</name>
</gene>
<keyword evidence="2" id="KW-1185">Reference proteome</keyword>
<dbReference type="AlphaFoldDB" id="L0AAF7"/>
<evidence type="ECO:0000313" key="2">
    <source>
        <dbReference type="Proteomes" id="UP000010469"/>
    </source>
</evidence>
<dbReference type="HOGENOM" id="CLU_1291985_0_0_2"/>
<dbReference type="RefSeq" id="WP_015231923.1">
    <property type="nucleotide sequence ID" value="NC_019791.1"/>
</dbReference>
<name>L0AAF7_CALLD</name>
<dbReference type="KEGG" id="clg:Calag_0243"/>
<dbReference type="EMBL" id="CP003378">
    <property type="protein sequence ID" value="AFZ70025.1"/>
    <property type="molecule type" value="Genomic_DNA"/>
</dbReference>
<dbReference type="InParanoid" id="L0AAF7"/>
<protein>
    <submittedName>
        <fullName evidence="1">Uncharacterized protein</fullName>
    </submittedName>
</protein>
<dbReference type="Proteomes" id="UP000010469">
    <property type="component" value="Chromosome"/>
</dbReference>